<dbReference type="Proteomes" id="UP000516028">
    <property type="component" value="Chromosome"/>
</dbReference>
<accession>A0A7H0GLC2</accession>
<dbReference type="Gene3D" id="2.180.10.10">
    <property type="entry name" value="RHS repeat-associated core"/>
    <property type="match status" value="1"/>
</dbReference>
<dbReference type="NCBIfam" id="TIGR03696">
    <property type="entry name" value="Rhs_assc_core"/>
    <property type="match status" value="1"/>
</dbReference>
<dbReference type="InterPro" id="IPR001826">
    <property type="entry name" value="RHS"/>
</dbReference>
<evidence type="ECO:0000313" key="4">
    <source>
        <dbReference type="Proteomes" id="UP000516028"/>
    </source>
</evidence>
<keyword evidence="4" id="KW-1185">Reference proteome</keyword>
<feature type="region of interest" description="Disordered" evidence="1">
    <location>
        <begin position="221"/>
        <end position="249"/>
    </location>
</feature>
<dbReference type="EMBL" id="CP060783">
    <property type="protein sequence ID" value="QNP49088.1"/>
    <property type="molecule type" value="Genomic_DNA"/>
</dbReference>
<dbReference type="NCBIfam" id="TIGR01643">
    <property type="entry name" value="YD_repeat_2x"/>
    <property type="match status" value="1"/>
</dbReference>
<dbReference type="PANTHER" id="PTHR32305">
    <property type="match status" value="1"/>
</dbReference>
<protein>
    <submittedName>
        <fullName evidence="3">RHS domain-containing protein</fullName>
    </submittedName>
</protein>
<proteinExistence type="predicted"/>
<gene>
    <name evidence="3" type="ORF">H9K75_02755</name>
</gene>
<dbReference type="InterPro" id="IPR022385">
    <property type="entry name" value="Rhs_assc_core"/>
</dbReference>
<sequence>MSEPLTSTRSISSAGLLKAWRYDKVGELRASRHSLRGDTGHQYDATGRILQTARGALPGIRNPLPQAANESFGYDPAGNIQDSATQQAVQRGTALSQRGYVRDNLVRVFEDKRYFYDGHARLIRKLSGRHTDQSFVWDDDNHLAEVRTTRRPGTEHETTQVTRFDYDALGRRVAKHDRFGTTTFIWEGMRLIEERRGSAVISYVYEPDSYVPLARLDADGEHADAGGMGTRDDAQPPATNPAHDRVPSKAAANDSLEAQYWEALSAQAHQHWSAAGTDGQSTSAKLCNVYYFHTDQVGMPQELSNAQGQLVWQASYKTWGATVSEEWEIKALEGQRVHALDQGDFPEDEAERQQNLRFQGQYLDRETGLHYNTFRYYDADIGRFVCPDPIGLLGGINLGSYSPNPISWIDPWD</sequence>
<evidence type="ECO:0000256" key="1">
    <source>
        <dbReference type="SAM" id="MobiDB-lite"/>
    </source>
</evidence>
<evidence type="ECO:0000259" key="2">
    <source>
        <dbReference type="Pfam" id="PF03527"/>
    </source>
</evidence>
<feature type="domain" description="RHS protein conserved region" evidence="2">
    <location>
        <begin position="289"/>
        <end position="325"/>
    </location>
</feature>
<organism evidence="3 4">
    <name type="scientific">Diaphorobacter aerolatus</name>
    <dbReference type="NCBI Taxonomy" id="1288495"/>
    <lineage>
        <taxon>Bacteria</taxon>
        <taxon>Pseudomonadati</taxon>
        <taxon>Pseudomonadota</taxon>
        <taxon>Betaproteobacteria</taxon>
        <taxon>Burkholderiales</taxon>
        <taxon>Comamonadaceae</taxon>
        <taxon>Diaphorobacter</taxon>
    </lineage>
</organism>
<reference evidence="3 4" key="1">
    <citation type="submission" date="2020-08" db="EMBL/GenBank/DDBJ databases">
        <title>Genome sequence of Diaphorobacter aerolatus KACC 16536T.</title>
        <authorList>
            <person name="Hyun D.-W."/>
            <person name="Bae J.-W."/>
        </authorList>
    </citation>
    <scope>NUCLEOTIDE SEQUENCE [LARGE SCALE GENOMIC DNA]</scope>
    <source>
        <strain evidence="3 4">KACC 16536</strain>
    </source>
</reference>
<dbReference type="InterPro" id="IPR006530">
    <property type="entry name" value="YD"/>
</dbReference>
<name>A0A7H0GLC2_9BURK</name>
<evidence type="ECO:0000313" key="3">
    <source>
        <dbReference type="EMBL" id="QNP49088.1"/>
    </source>
</evidence>
<feature type="compositionally biased region" description="Basic and acidic residues" evidence="1">
    <location>
        <begin position="221"/>
        <end position="234"/>
    </location>
</feature>
<dbReference type="Pfam" id="PF03527">
    <property type="entry name" value="RHS"/>
    <property type="match status" value="1"/>
</dbReference>
<dbReference type="InterPro" id="IPR050708">
    <property type="entry name" value="T6SS_VgrG/RHS"/>
</dbReference>
<dbReference type="PANTHER" id="PTHR32305:SF15">
    <property type="entry name" value="PROTEIN RHSA-RELATED"/>
    <property type="match status" value="1"/>
</dbReference>
<dbReference type="KEGG" id="daer:H9K75_02755"/>
<dbReference type="AlphaFoldDB" id="A0A7H0GLC2"/>